<reference evidence="1 2" key="1">
    <citation type="journal article" date="2014" name="PLoS ONE">
        <title>Global Analysis of Gene Expression Profiles in Physic Nut (Jatropha curcas L.) Seedlings Exposed to Salt Stress.</title>
        <authorList>
            <person name="Zhang L."/>
            <person name="Zhang C."/>
            <person name="Wu P."/>
            <person name="Chen Y."/>
            <person name="Li M."/>
            <person name="Jiang H."/>
            <person name="Wu G."/>
        </authorList>
    </citation>
    <scope>NUCLEOTIDE SEQUENCE [LARGE SCALE GENOMIC DNA]</scope>
    <source>
        <strain evidence="2">cv. GZQX0401</strain>
        <tissue evidence="1">Young leaves</tissue>
    </source>
</reference>
<dbReference type="Proteomes" id="UP000027138">
    <property type="component" value="Unassembled WGS sequence"/>
</dbReference>
<dbReference type="EMBL" id="KK914479">
    <property type="protein sequence ID" value="KDP35707.1"/>
    <property type="molecule type" value="Genomic_DNA"/>
</dbReference>
<sequence length="60" mass="6750">MKIFGKYVSPGQIMLMASGVVFLASTTYDVHRSIKNNETPPSKEQMEALEDYIRSKRASP</sequence>
<proteinExistence type="predicted"/>
<accession>A0A067KHZ5</accession>
<protein>
    <submittedName>
        <fullName evidence="1">Uncharacterized protein</fullName>
    </submittedName>
</protein>
<evidence type="ECO:0000313" key="1">
    <source>
        <dbReference type="EMBL" id="KDP35707.1"/>
    </source>
</evidence>
<name>A0A067KHZ5_JATCU</name>
<keyword evidence="2" id="KW-1185">Reference proteome</keyword>
<evidence type="ECO:0000313" key="2">
    <source>
        <dbReference type="Proteomes" id="UP000027138"/>
    </source>
</evidence>
<dbReference type="OrthoDB" id="892172at2759"/>
<gene>
    <name evidence="1" type="ORF">JCGZ_10479</name>
</gene>
<organism evidence="1 2">
    <name type="scientific">Jatropha curcas</name>
    <name type="common">Barbados nut</name>
    <dbReference type="NCBI Taxonomy" id="180498"/>
    <lineage>
        <taxon>Eukaryota</taxon>
        <taxon>Viridiplantae</taxon>
        <taxon>Streptophyta</taxon>
        <taxon>Embryophyta</taxon>
        <taxon>Tracheophyta</taxon>
        <taxon>Spermatophyta</taxon>
        <taxon>Magnoliopsida</taxon>
        <taxon>eudicotyledons</taxon>
        <taxon>Gunneridae</taxon>
        <taxon>Pentapetalae</taxon>
        <taxon>rosids</taxon>
        <taxon>fabids</taxon>
        <taxon>Malpighiales</taxon>
        <taxon>Euphorbiaceae</taxon>
        <taxon>Crotonoideae</taxon>
        <taxon>Jatropheae</taxon>
        <taxon>Jatropha</taxon>
    </lineage>
</organism>
<dbReference type="AlphaFoldDB" id="A0A067KHZ5"/>